<dbReference type="EMBL" id="AGNK02001193">
    <property type="status" value="NOT_ANNOTATED_CDS"/>
    <property type="molecule type" value="Genomic_DNA"/>
</dbReference>
<accession>K4A4L5</accession>
<reference evidence="2" key="1">
    <citation type="journal article" date="2012" name="Nat. Biotechnol.">
        <title>Reference genome sequence of the model plant Setaria.</title>
        <authorList>
            <person name="Bennetzen J.L."/>
            <person name="Schmutz J."/>
            <person name="Wang H."/>
            <person name="Percifield R."/>
            <person name="Hawkins J."/>
            <person name="Pontaroli A.C."/>
            <person name="Estep M."/>
            <person name="Feng L."/>
            <person name="Vaughn J.N."/>
            <person name="Grimwood J."/>
            <person name="Jenkins J."/>
            <person name="Barry K."/>
            <person name="Lindquist E."/>
            <person name="Hellsten U."/>
            <person name="Deshpande S."/>
            <person name="Wang X."/>
            <person name="Wu X."/>
            <person name="Mitros T."/>
            <person name="Triplett J."/>
            <person name="Yang X."/>
            <person name="Ye C.Y."/>
            <person name="Mauro-Herrera M."/>
            <person name="Wang L."/>
            <person name="Li P."/>
            <person name="Sharma M."/>
            <person name="Sharma R."/>
            <person name="Ronald P.C."/>
            <person name="Panaud O."/>
            <person name="Kellogg E.A."/>
            <person name="Brutnell T.P."/>
            <person name="Doust A.N."/>
            <person name="Tuskan G.A."/>
            <person name="Rokhsar D."/>
            <person name="Devos K.M."/>
        </authorList>
    </citation>
    <scope>NUCLEOTIDE SEQUENCE [LARGE SCALE GENOMIC DNA]</scope>
    <source>
        <strain evidence="2">cv. Yugu1</strain>
    </source>
</reference>
<proteinExistence type="predicted"/>
<dbReference type="HOGENOM" id="CLU_2817284_0_0_1"/>
<dbReference type="Gramene" id="KQL25309">
    <property type="protein sequence ID" value="KQL25309"/>
    <property type="gene ID" value="SETIT_033819mg"/>
</dbReference>
<organism evidence="1 2">
    <name type="scientific">Setaria italica</name>
    <name type="common">Foxtail millet</name>
    <name type="synonym">Panicum italicum</name>
    <dbReference type="NCBI Taxonomy" id="4555"/>
    <lineage>
        <taxon>Eukaryota</taxon>
        <taxon>Viridiplantae</taxon>
        <taxon>Streptophyta</taxon>
        <taxon>Embryophyta</taxon>
        <taxon>Tracheophyta</taxon>
        <taxon>Spermatophyta</taxon>
        <taxon>Magnoliopsida</taxon>
        <taxon>Liliopsida</taxon>
        <taxon>Poales</taxon>
        <taxon>Poaceae</taxon>
        <taxon>PACMAD clade</taxon>
        <taxon>Panicoideae</taxon>
        <taxon>Panicodae</taxon>
        <taxon>Paniceae</taxon>
        <taxon>Cenchrinae</taxon>
        <taxon>Setaria</taxon>
    </lineage>
</organism>
<protein>
    <submittedName>
        <fullName evidence="1">Uncharacterized protein</fullName>
    </submittedName>
</protein>
<reference evidence="1" key="2">
    <citation type="submission" date="2018-08" db="UniProtKB">
        <authorList>
            <consortium name="EnsemblPlants"/>
        </authorList>
    </citation>
    <scope>IDENTIFICATION</scope>
    <source>
        <strain evidence="1">Yugu1</strain>
    </source>
</reference>
<sequence>MQPSLGIHEDLRHIRSVATLKHEPKGPCRFVGLDQLTCFSSWVHTARNEAYMQVMDVEAGVHPPLSK</sequence>
<evidence type="ECO:0000313" key="2">
    <source>
        <dbReference type="Proteomes" id="UP000004995"/>
    </source>
</evidence>
<keyword evidence="2" id="KW-1185">Reference proteome</keyword>
<dbReference type="EnsemblPlants" id="KQL25309">
    <property type="protein sequence ID" value="KQL25309"/>
    <property type="gene ID" value="SETIT_033819mg"/>
</dbReference>
<dbReference type="AlphaFoldDB" id="K4A4L5"/>
<dbReference type="InParanoid" id="K4A4L5"/>
<dbReference type="Proteomes" id="UP000004995">
    <property type="component" value="Unassembled WGS sequence"/>
</dbReference>
<evidence type="ECO:0000313" key="1">
    <source>
        <dbReference type="EnsemblPlants" id="KQL25309"/>
    </source>
</evidence>
<name>K4A4L5_SETIT</name>